<reference evidence="9" key="2">
    <citation type="submission" date="2015-01" db="EMBL/GenBank/DDBJ databases">
        <title>Evolutionary Origins and Diversification of the Mycorrhizal Mutualists.</title>
        <authorList>
            <consortium name="DOE Joint Genome Institute"/>
            <consortium name="Mycorrhizal Genomics Consortium"/>
            <person name="Kohler A."/>
            <person name="Kuo A."/>
            <person name="Nagy L.G."/>
            <person name="Floudas D."/>
            <person name="Copeland A."/>
            <person name="Barry K.W."/>
            <person name="Cichocki N."/>
            <person name="Veneault-Fourrey C."/>
            <person name="LaButti K."/>
            <person name="Lindquist E.A."/>
            <person name="Lipzen A."/>
            <person name="Lundell T."/>
            <person name="Morin E."/>
            <person name="Murat C."/>
            <person name="Riley R."/>
            <person name="Ohm R."/>
            <person name="Sun H."/>
            <person name="Tunlid A."/>
            <person name="Henrissat B."/>
            <person name="Grigoriev I.V."/>
            <person name="Hibbett D.S."/>
            <person name="Martin F."/>
        </authorList>
    </citation>
    <scope>NUCLEOTIDE SEQUENCE [LARGE SCALE GENOMIC DNA]</scope>
    <source>
        <strain evidence="9">MAFF 305830</strain>
    </source>
</reference>
<dbReference type="InterPro" id="IPR019145">
    <property type="entry name" value="Mediator_Med10"/>
</dbReference>
<keyword evidence="9" id="KW-1185">Reference proteome</keyword>
<evidence type="ECO:0000256" key="1">
    <source>
        <dbReference type="ARBA" id="ARBA00004123"/>
    </source>
</evidence>
<evidence type="ECO:0000256" key="6">
    <source>
        <dbReference type="RuleBase" id="RU364146"/>
    </source>
</evidence>
<dbReference type="STRING" id="933852.A0A0C3B4Y8"/>
<protein>
    <recommendedName>
        <fullName evidence="6">Mediator of RNA polymerase II transcription subunit 10</fullName>
    </recommendedName>
    <alternativeName>
        <fullName evidence="6">Mediator complex subunit 10</fullName>
    </alternativeName>
</protein>
<reference evidence="8 9" key="1">
    <citation type="submission" date="2014-04" db="EMBL/GenBank/DDBJ databases">
        <authorList>
            <consortium name="DOE Joint Genome Institute"/>
            <person name="Kuo A."/>
            <person name="Zuccaro A."/>
            <person name="Kohler A."/>
            <person name="Nagy L.G."/>
            <person name="Floudas D."/>
            <person name="Copeland A."/>
            <person name="Barry K.W."/>
            <person name="Cichocki N."/>
            <person name="Veneault-Fourrey C."/>
            <person name="LaButti K."/>
            <person name="Lindquist E.A."/>
            <person name="Lipzen A."/>
            <person name="Lundell T."/>
            <person name="Morin E."/>
            <person name="Murat C."/>
            <person name="Sun H."/>
            <person name="Tunlid A."/>
            <person name="Henrissat B."/>
            <person name="Grigoriev I.V."/>
            <person name="Hibbett D.S."/>
            <person name="Martin F."/>
            <person name="Nordberg H.P."/>
            <person name="Cantor M.N."/>
            <person name="Hua S.X."/>
        </authorList>
    </citation>
    <scope>NUCLEOTIDE SEQUENCE [LARGE SCALE GENOMIC DNA]</scope>
    <source>
        <strain evidence="8 9">MAFF 305830</strain>
    </source>
</reference>
<dbReference type="AlphaFoldDB" id="A0A0C3B4Y8"/>
<proteinExistence type="inferred from homology"/>
<name>A0A0C3B4Y8_SERVB</name>
<comment type="similarity">
    <text evidence="2 6">Belongs to the Mediator complex subunit 10 family.</text>
</comment>
<keyword evidence="5 6" id="KW-0539">Nucleus</keyword>
<feature type="compositionally biased region" description="Polar residues" evidence="7">
    <location>
        <begin position="164"/>
        <end position="176"/>
    </location>
</feature>
<dbReference type="GO" id="GO:0016592">
    <property type="term" value="C:mediator complex"/>
    <property type="evidence" value="ECO:0007669"/>
    <property type="project" value="InterPro"/>
</dbReference>
<evidence type="ECO:0000256" key="4">
    <source>
        <dbReference type="ARBA" id="ARBA00023163"/>
    </source>
</evidence>
<dbReference type="GO" id="GO:0003712">
    <property type="term" value="F:transcription coregulator activity"/>
    <property type="evidence" value="ECO:0007669"/>
    <property type="project" value="InterPro"/>
</dbReference>
<comment type="subunit">
    <text evidence="6">Component of the Mediator complex.</text>
</comment>
<evidence type="ECO:0000256" key="2">
    <source>
        <dbReference type="ARBA" id="ARBA00005389"/>
    </source>
</evidence>
<sequence>MGQPDAYDPHSPQSTGSPEPPSGVLTDAEARLWELVLAIHSVQTRFNRPMANGTVNGANGTGTSGTAGHQQLLLAEPVQAILRKMSDVDDIAAQIGTQIPRQAVEDLDNTHHPGHVVKERIESVSLENAFLNGKIAAITGFRDILGDALADGFPELTHLRRSLPTASAHNPTTSREPSVPIKKEEP</sequence>
<evidence type="ECO:0000313" key="9">
    <source>
        <dbReference type="Proteomes" id="UP000054097"/>
    </source>
</evidence>
<dbReference type="OrthoDB" id="337270at2759"/>
<comment type="subcellular location">
    <subcellularLocation>
        <location evidence="1 6">Nucleus</location>
    </subcellularLocation>
</comment>
<keyword evidence="4 6" id="KW-0804">Transcription</keyword>
<keyword evidence="3 6" id="KW-0805">Transcription regulation</keyword>
<gene>
    <name evidence="6" type="primary">MED10</name>
    <name evidence="8" type="ORF">M408DRAFT_330155</name>
</gene>
<dbReference type="HOGENOM" id="CLU_102642_1_0_1"/>
<evidence type="ECO:0000256" key="3">
    <source>
        <dbReference type="ARBA" id="ARBA00023015"/>
    </source>
</evidence>
<dbReference type="Proteomes" id="UP000054097">
    <property type="component" value="Unassembled WGS sequence"/>
</dbReference>
<evidence type="ECO:0000313" key="8">
    <source>
        <dbReference type="EMBL" id="KIM27249.1"/>
    </source>
</evidence>
<accession>A0A0C3B4Y8</accession>
<keyword evidence="6" id="KW-0010">Activator</keyword>
<dbReference type="EMBL" id="KN824300">
    <property type="protein sequence ID" value="KIM27249.1"/>
    <property type="molecule type" value="Genomic_DNA"/>
</dbReference>
<feature type="region of interest" description="Disordered" evidence="7">
    <location>
        <begin position="162"/>
        <end position="186"/>
    </location>
</feature>
<dbReference type="GO" id="GO:0006357">
    <property type="term" value="P:regulation of transcription by RNA polymerase II"/>
    <property type="evidence" value="ECO:0007669"/>
    <property type="project" value="InterPro"/>
</dbReference>
<organism evidence="8 9">
    <name type="scientific">Serendipita vermifera MAFF 305830</name>
    <dbReference type="NCBI Taxonomy" id="933852"/>
    <lineage>
        <taxon>Eukaryota</taxon>
        <taxon>Fungi</taxon>
        <taxon>Dikarya</taxon>
        <taxon>Basidiomycota</taxon>
        <taxon>Agaricomycotina</taxon>
        <taxon>Agaricomycetes</taxon>
        <taxon>Sebacinales</taxon>
        <taxon>Serendipitaceae</taxon>
        <taxon>Serendipita</taxon>
    </lineage>
</organism>
<feature type="region of interest" description="Disordered" evidence="7">
    <location>
        <begin position="1"/>
        <end position="24"/>
    </location>
</feature>
<comment type="function">
    <text evidence="6">Component of the Mediator complex, a coactivator involved in the regulated transcription of nearly all RNA polymerase II-dependent genes. Mediator functions as a bridge to convey information from gene-specific regulatory proteins to the basal RNA polymerase II transcription machinery. Mediator is recruited to promoters by direct interactions with regulatory proteins and serves as a scaffold for the assembly of a functional preinitiation complex with RNA polymerase II and the general transcription factors.</text>
</comment>
<evidence type="ECO:0000256" key="7">
    <source>
        <dbReference type="SAM" id="MobiDB-lite"/>
    </source>
</evidence>
<dbReference type="Pfam" id="PF09748">
    <property type="entry name" value="Med10"/>
    <property type="match status" value="1"/>
</dbReference>
<evidence type="ECO:0000256" key="5">
    <source>
        <dbReference type="ARBA" id="ARBA00023242"/>
    </source>
</evidence>